<name>A0A7X5HXP8_9FIRM</name>
<evidence type="ECO:0000313" key="1">
    <source>
        <dbReference type="EMBL" id="NDL68570.1"/>
    </source>
</evidence>
<dbReference type="RefSeq" id="WP_162371292.1">
    <property type="nucleotide sequence ID" value="NZ_JAAEEH010000045.1"/>
</dbReference>
<keyword evidence="2" id="KW-1185">Reference proteome</keyword>
<protein>
    <recommendedName>
        <fullName evidence="3">GNAT family N-acetyltransferase</fullName>
    </recommendedName>
</protein>
<evidence type="ECO:0000313" key="2">
    <source>
        <dbReference type="Proteomes" id="UP000461585"/>
    </source>
</evidence>
<dbReference type="EMBL" id="JAAEEH010000045">
    <property type="protein sequence ID" value="NDL68570.1"/>
    <property type="molecule type" value="Genomic_DNA"/>
</dbReference>
<comment type="caution">
    <text evidence="1">The sequence shown here is derived from an EMBL/GenBank/DDBJ whole genome shotgun (WGS) entry which is preliminary data.</text>
</comment>
<evidence type="ECO:0008006" key="3">
    <source>
        <dbReference type="Google" id="ProtNLM"/>
    </source>
</evidence>
<dbReference type="Proteomes" id="UP000461585">
    <property type="component" value="Unassembled WGS sequence"/>
</dbReference>
<reference evidence="1 2" key="1">
    <citation type="submission" date="2020-01" db="EMBL/GenBank/DDBJ databases">
        <title>Anaeroalcalibacter tamaniensis gen. nov., sp. nov., moderately halophilic strictly anaerobic fermenter bacterium from mud volcano of Taman peninsula.</title>
        <authorList>
            <person name="Frolova A."/>
            <person name="Merkel A.Y."/>
            <person name="Slobodkin A.I."/>
        </authorList>
    </citation>
    <scope>NUCLEOTIDE SEQUENCE [LARGE SCALE GENOMIC DNA]</scope>
    <source>
        <strain evidence="1 2">F-3ap</strain>
    </source>
</reference>
<proteinExistence type="predicted"/>
<organism evidence="1 2">
    <name type="scientific">Anaerotalea alkaliphila</name>
    <dbReference type="NCBI Taxonomy" id="2662126"/>
    <lineage>
        <taxon>Bacteria</taxon>
        <taxon>Bacillati</taxon>
        <taxon>Bacillota</taxon>
        <taxon>Clostridia</taxon>
        <taxon>Eubacteriales</taxon>
        <taxon>Anaerotalea</taxon>
    </lineage>
</organism>
<accession>A0A7X5HXP8</accession>
<gene>
    <name evidence="1" type="ORF">GXN74_12565</name>
</gene>
<sequence length="243" mass="27786">MNEHVKHRNLQGQLVAVGSLGEGERRDMWALMEAFYENVVPQTFAKDLEEKETCILLRDGQGRLRGFSTQKRLTLEVRGEQVHGVFSGDTIIHKDYWGSMELFAAFARHFLQVAEGHDRFYWFLTSKGYKTYRMLPLFFREFFPRRDRPTPAYEQALMDAFGSTRYPEAYDPAAGVLRYGKARDRLRPGVADAGIRQERDPDVAYFLRKNPGHVQGDDLVCLARLEAENLRPGVAGRLLGGAP</sequence>
<dbReference type="AlphaFoldDB" id="A0A7X5HXP8"/>